<gene>
    <name evidence="2" type="ORF">SASPL_118324</name>
</gene>
<accession>A0A8X8ZYC4</accession>
<reference evidence="2" key="2">
    <citation type="submission" date="2020-08" db="EMBL/GenBank/DDBJ databases">
        <title>Plant Genome Project.</title>
        <authorList>
            <person name="Zhang R.-G."/>
        </authorList>
    </citation>
    <scope>NUCLEOTIDE SEQUENCE</scope>
    <source>
        <strain evidence="2">Huo1</strain>
        <tissue evidence="2">Leaf</tissue>
    </source>
</reference>
<dbReference type="PANTHER" id="PTHR31133">
    <property type="entry name" value="MEMBRANE PROTEIN"/>
    <property type="match status" value="1"/>
</dbReference>
<evidence type="ECO:0000313" key="3">
    <source>
        <dbReference type="Proteomes" id="UP000298416"/>
    </source>
</evidence>
<comment type="caution">
    <text evidence="2">The sequence shown here is derived from an EMBL/GenBank/DDBJ whole genome shotgun (WGS) entry which is preliminary data.</text>
</comment>
<organism evidence="2">
    <name type="scientific">Salvia splendens</name>
    <name type="common">Scarlet sage</name>
    <dbReference type="NCBI Taxonomy" id="180675"/>
    <lineage>
        <taxon>Eukaryota</taxon>
        <taxon>Viridiplantae</taxon>
        <taxon>Streptophyta</taxon>
        <taxon>Embryophyta</taxon>
        <taxon>Tracheophyta</taxon>
        <taxon>Spermatophyta</taxon>
        <taxon>Magnoliopsida</taxon>
        <taxon>eudicotyledons</taxon>
        <taxon>Gunneridae</taxon>
        <taxon>Pentapetalae</taxon>
        <taxon>asterids</taxon>
        <taxon>lamiids</taxon>
        <taxon>Lamiales</taxon>
        <taxon>Lamiaceae</taxon>
        <taxon>Nepetoideae</taxon>
        <taxon>Mentheae</taxon>
        <taxon>Salviinae</taxon>
        <taxon>Salvia</taxon>
        <taxon>Salvia subgen. Calosphace</taxon>
        <taxon>core Calosphace</taxon>
    </lineage>
</organism>
<protein>
    <recommendedName>
        <fullName evidence="4">Steroid nuclear receptor ligand-binding</fullName>
    </recommendedName>
</protein>
<feature type="transmembrane region" description="Helical" evidence="1">
    <location>
        <begin position="229"/>
        <end position="256"/>
    </location>
</feature>
<sequence length="525" mass="58072">METSRGFWASLWNLLCFLPFFSSLLILGFIKVTIGISGTILFLWPMHCFYTYYCILSTKQFGPVLKLIICICLAAALISWPPIGVACSVLSGAAYGHFSPILATFQAVGEGKSSKLSHCICDGTWSGVEGSFTMITDFSDVCCHSYLSIMDDLLHHEGERYEIRLLHVPLALVAGAAGVVVDLPVISELALCKSHYMLVKGWHRLLQDCVGREGPFLETICVPFAGLAVLLWPLVVAAAVVCSIVSSVFLGAYAAVVVYQESSIWLGLCYIVASVSMYDEYSNDVLDMPEGSLFPRPRYREKASPLPTSLSIRSSPPSPRASRMLELADALFKECQRLGEVLVSEGTIKLIDVEEAMNRRMLTVGLPAYCILQTFVRSARADCGGILLSKPKDEIYEWFLNPLLIIKEQIKAASLSEMEEHYLGKLVLFSGDAMRLKSAHVGPEPESEVERAELEALGRRLIGITKSILRYPTFRRRFDQSMRDVLAQLGKKSGNSKARTLRRSVSMFARVITRKHGSGQEDPTV</sequence>
<dbReference type="AlphaFoldDB" id="A0A8X8ZYC4"/>
<dbReference type="InterPro" id="IPR040229">
    <property type="entry name" value="At3g27390-like"/>
</dbReference>
<reference evidence="2" key="1">
    <citation type="submission" date="2018-01" db="EMBL/GenBank/DDBJ databases">
        <authorList>
            <person name="Mao J.F."/>
        </authorList>
    </citation>
    <scope>NUCLEOTIDE SEQUENCE</scope>
    <source>
        <strain evidence="2">Huo1</strain>
        <tissue evidence="2">Leaf</tissue>
    </source>
</reference>
<keyword evidence="1" id="KW-1133">Transmembrane helix</keyword>
<feature type="transmembrane region" description="Helical" evidence="1">
    <location>
        <begin position="67"/>
        <end position="95"/>
    </location>
</feature>
<dbReference type="EMBL" id="PNBA02000006">
    <property type="protein sequence ID" value="KAG6421767.1"/>
    <property type="molecule type" value="Genomic_DNA"/>
</dbReference>
<keyword evidence="3" id="KW-1185">Reference proteome</keyword>
<name>A0A8X8ZYC4_SALSN</name>
<proteinExistence type="predicted"/>
<evidence type="ECO:0008006" key="4">
    <source>
        <dbReference type="Google" id="ProtNLM"/>
    </source>
</evidence>
<evidence type="ECO:0000256" key="1">
    <source>
        <dbReference type="SAM" id="Phobius"/>
    </source>
</evidence>
<keyword evidence="1" id="KW-0472">Membrane</keyword>
<evidence type="ECO:0000313" key="2">
    <source>
        <dbReference type="EMBL" id="KAG6421767.1"/>
    </source>
</evidence>
<keyword evidence="1" id="KW-0812">Transmembrane</keyword>
<dbReference type="Proteomes" id="UP000298416">
    <property type="component" value="Unassembled WGS sequence"/>
</dbReference>
<feature type="transmembrane region" description="Helical" evidence="1">
    <location>
        <begin position="36"/>
        <end position="55"/>
    </location>
</feature>
<feature type="transmembrane region" description="Helical" evidence="1">
    <location>
        <begin position="262"/>
        <end position="278"/>
    </location>
</feature>
<feature type="transmembrane region" description="Helical" evidence="1">
    <location>
        <begin position="7"/>
        <end position="30"/>
    </location>
</feature>
<dbReference type="PANTHER" id="PTHR31133:SF3">
    <property type="entry name" value="TRANSMEMBRANE PROTEIN"/>
    <property type="match status" value="1"/>
</dbReference>